<organism evidence="3 4">
    <name type="scientific">Protaetiibacter mangrovi</name>
    <dbReference type="NCBI Taxonomy" id="2970926"/>
    <lineage>
        <taxon>Bacteria</taxon>
        <taxon>Bacillati</taxon>
        <taxon>Actinomycetota</taxon>
        <taxon>Actinomycetes</taxon>
        <taxon>Micrococcales</taxon>
        <taxon>Microbacteriaceae</taxon>
        <taxon>Protaetiibacter</taxon>
    </lineage>
</organism>
<dbReference type="InterPro" id="IPR001387">
    <property type="entry name" value="Cro/C1-type_HTH"/>
</dbReference>
<dbReference type="PANTHER" id="PTHR43236:SF1">
    <property type="entry name" value="BLL7220 PROTEIN"/>
    <property type="match status" value="1"/>
</dbReference>
<comment type="similarity">
    <text evidence="1">Belongs to the short-chain fatty acyl-CoA assimilation regulator (ScfR) family.</text>
</comment>
<dbReference type="SUPFAM" id="SSF47413">
    <property type="entry name" value="lambda repressor-like DNA-binding domains"/>
    <property type="match status" value="1"/>
</dbReference>
<evidence type="ECO:0000259" key="2">
    <source>
        <dbReference type="PROSITE" id="PS50943"/>
    </source>
</evidence>
<dbReference type="Proteomes" id="UP001205337">
    <property type="component" value="Unassembled WGS sequence"/>
</dbReference>
<dbReference type="Gene3D" id="1.10.260.40">
    <property type="entry name" value="lambda repressor-like DNA-binding domains"/>
    <property type="match status" value="1"/>
</dbReference>
<dbReference type="PANTHER" id="PTHR43236">
    <property type="entry name" value="ANTITOXIN HIGA1"/>
    <property type="match status" value="1"/>
</dbReference>
<feature type="domain" description="HTH cro/C1-type" evidence="2">
    <location>
        <begin position="13"/>
        <end position="67"/>
    </location>
</feature>
<evidence type="ECO:0000313" key="3">
    <source>
        <dbReference type="EMBL" id="MCS0498832.1"/>
    </source>
</evidence>
<dbReference type="EMBL" id="JANTHX010000004">
    <property type="protein sequence ID" value="MCS0498832.1"/>
    <property type="molecule type" value="Genomic_DNA"/>
</dbReference>
<dbReference type="InterPro" id="IPR010359">
    <property type="entry name" value="IrrE_HExxH"/>
</dbReference>
<dbReference type="PROSITE" id="PS50943">
    <property type="entry name" value="HTH_CROC1"/>
    <property type="match status" value="1"/>
</dbReference>
<dbReference type="InterPro" id="IPR010982">
    <property type="entry name" value="Lambda_DNA-bd_dom_sf"/>
</dbReference>
<sequence>MAQLDLVALGQRIRQARERSGLSQAELAGEIGLDRTVVTKIESGTRGVSAIELSDIAAALQTRMSSFFEEPVPALVSHRASQGVDVVDSRIDRLIAKLAEDVEFLIELAPDVLQATAQETEPRPNNRAEAEQLAHRARGLLGLTPTEPVRELGAALEPLGLLVFGFDLGPDTADAGTILLRAGGVGLVNSHMKVGRRRLAAAHELGHYLVADDYSIDWRVSTEHAGIEALLDDFARELLLPREALNDRWSSRVERHGLRAATVMTASEYRVDMATLARKLRECELIQGDEAGQIRGTSTTALDIVEHGLVVAEEFAATTLPRVYQLAILRLVRDEKLSRERALEMLHNTHMDADLPLPRARREDEIWNFVS</sequence>
<dbReference type="Pfam" id="PF01381">
    <property type="entry name" value="HTH_3"/>
    <property type="match status" value="1"/>
</dbReference>
<dbReference type="CDD" id="cd00093">
    <property type="entry name" value="HTH_XRE"/>
    <property type="match status" value="1"/>
</dbReference>
<comment type="caution">
    <text evidence="3">The sequence shown here is derived from an EMBL/GenBank/DDBJ whole genome shotgun (WGS) entry which is preliminary data.</text>
</comment>
<evidence type="ECO:0000256" key="1">
    <source>
        <dbReference type="ARBA" id="ARBA00007227"/>
    </source>
</evidence>
<protein>
    <submittedName>
        <fullName evidence="3">XRE family transcriptional regulator</fullName>
    </submittedName>
</protein>
<proteinExistence type="inferred from homology"/>
<evidence type="ECO:0000313" key="4">
    <source>
        <dbReference type="Proteomes" id="UP001205337"/>
    </source>
</evidence>
<keyword evidence="4" id="KW-1185">Reference proteome</keyword>
<dbReference type="SMART" id="SM00530">
    <property type="entry name" value="HTH_XRE"/>
    <property type="match status" value="1"/>
</dbReference>
<name>A0ABT1ZDQ7_9MICO</name>
<reference evidence="3 4" key="1">
    <citation type="submission" date="2022-08" db="EMBL/GenBank/DDBJ databases">
        <authorList>
            <person name="Li F."/>
        </authorList>
    </citation>
    <scope>NUCLEOTIDE SEQUENCE [LARGE SCALE GENOMIC DNA]</scope>
    <source>
        <strain evidence="3 4">10F1B-8-1</strain>
    </source>
</reference>
<accession>A0ABT1ZDQ7</accession>
<dbReference type="RefSeq" id="WP_258797834.1">
    <property type="nucleotide sequence ID" value="NZ_JANTHX010000004.1"/>
</dbReference>
<dbReference type="Pfam" id="PF06114">
    <property type="entry name" value="Peptidase_M78"/>
    <property type="match status" value="1"/>
</dbReference>
<dbReference type="InterPro" id="IPR052345">
    <property type="entry name" value="Rad_response_metalloprotease"/>
</dbReference>
<dbReference type="Gene3D" id="1.10.10.2910">
    <property type="match status" value="1"/>
</dbReference>
<gene>
    <name evidence="3" type="ORF">NUH29_04620</name>
</gene>